<dbReference type="Pfam" id="PF00109">
    <property type="entry name" value="ketoacyl-synt"/>
    <property type="match status" value="2"/>
</dbReference>
<dbReference type="InterPro" id="IPR018201">
    <property type="entry name" value="Ketoacyl_synth_AS"/>
</dbReference>
<feature type="active site" description="Proton acceptor; for dehydratase activity" evidence="10">
    <location>
        <position position="916"/>
    </location>
</feature>
<dbReference type="Pfam" id="PF08990">
    <property type="entry name" value="Docking"/>
    <property type="match status" value="1"/>
</dbReference>
<dbReference type="EMBL" id="RBXO01000001">
    <property type="protein sequence ID" value="RKT55632.1"/>
    <property type="molecule type" value="Genomic_DNA"/>
</dbReference>
<dbReference type="InterPro" id="IPR057326">
    <property type="entry name" value="KR_dom"/>
</dbReference>
<keyword evidence="9" id="KW-0012">Acyltransferase</keyword>
<feature type="domain" description="PKS/mFAS DH" evidence="15">
    <location>
        <begin position="885"/>
        <end position="1141"/>
    </location>
</feature>
<feature type="region of interest" description="N-terminal hotdog fold" evidence="10">
    <location>
        <begin position="885"/>
        <end position="1000"/>
    </location>
</feature>
<evidence type="ECO:0000256" key="12">
    <source>
        <dbReference type="SAM" id="MobiDB-lite"/>
    </source>
</evidence>
<organism evidence="16 17">
    <name type="scientific">Saccharothrix australiensis</name>
    <dbReference type="NCBI Taxonomy" id="2072"/>
    <lineage>
        <taxon>Bacteria</taxon>
        <taxon>Bacillati</taxon>
        <taxon>Actinomycetota</taxon>
        <taxon>Actinomycetes</taxon>
        <taxon>Pseudonocardiales</taxon>
        <taxon>Pseudonocardiaceae</taxon>
        <taxon>Saccharothrix</taxon>
    </lineage>
</organism>
<dbReference type="InterPro" id="IPR016039">
    <property type="entry name" value="Thiolase-like"/>
</dbReference>
<dbReference type="InterPro" id="IPR014030">
    <property type="entry name" value="Ketoacyl_synth_N"/>
</dbReference>
<keyword evidence="5 16" id="KW-0808">Transferase</keyword>
<feature type="coiled-coil region" evidence="11">
    <location>
        <begin position="4"/>
        <end position="31"/>
    </location>
</feature>
<dbReference type="CDD" id="cd00833">
    <property type="entry name" value="PKS"/>
    <property type="match status" value="2"/>
</dbReference>
<dbReference type="Gene3D" id="3.30.70.3290">
    <property type="match status" value="2"/>
</dbReference>
<feature type="compositionally biased region" description="Low complexity" evidence="12">
    <location>
        <begin position="1611"/>
        <end position="1626"/>
    </location>
</feature>
<dbReference type="InterPro" id="IPR020807">
    <property type="entry name" value="PKS_DH"/>
</dbReference>
<dbReference type="GO" id="GO:0031177">
    <property type="term" value="F:phosphopantetheine binding"/>
    <property type="evidence" value="ECO:0007669"/>
    <property type="project" value="InterPro"/>
</dbReference>
<evidence type="ECO:0000259" key="14">
    <source>
        <dbReference type="PROSITE" id="PS52004"/>
    </source>
</evidence>
<dbReference type="SUPFAM" id="SSF51735">
    <property type="entry name" value="NAD(P)-binding Rossmann-fold domains"/>
    <property type="match status" value="2"/>
</dbReference>
<keyword evidence="7" id="KW-0045">Antibiotic biosynthesis</keyword>
<keyword evidence="3" id="KW-0596">Phosphopantetheine</keyword>
<comment type="caution">
    <text evidence="16">The sequence shown here is derived from an EMBL/GenBank/DDBJ whole genome shotgun (WGS) entry which is preliminary data.</text>
</comment>
<dbReference type="SMART" id="SM00823">
    <property type="entry name" value="PKS_PP"/>
    <property type="match status" value="2"/>
</dbReference>
<dbReference type="FunFam" id="3.40.47.10:FF:000019">
    <property type="entry name" value="Polyketide synthase type I"/>
    <property type="match status" value="2"/>
</dbReference>
<evidence type="ECO:0000256" key="11">
    <source>
        <dbReference type="SAM" id="Coils"/>
    </source>
</evidence>
<reference evidence="16 17" key="1">
    <citation type="submission" date="2018-10" db="EMBL/GenBank/DDBJ databases">
        <title>Sequencing the genomes of 1000 actinobacteria strains.</title>
        <authorList>
            <person name="Klenk H.-P."/>
        </authorList>
    </citation>
    <scope>NUCLEOTIDE SEQUENCE [LARGE SCALE GENOMIC DNA]</scope>
    <source>
        <strain evidence="16 17">DSM 43800</strain>
    </source>
</reference>
<dbReference type="InterPro" id="IPR049552">
    <property type="entry name" value="PKS_DH_N"/>
</dbReference>
<dbReference type="InterPro" id="IPR014043">
    <property type="entry name" value="Acyl_transferase_dom"/>
</dbReference>
<dbReference type="InterPro" id="IPR049551">
    <property type="entry name" value="PKS_DH_C"/>
</dbReference>
<dbReference type="InterPro" id="IPR020841">
    <property type="entry name" value="PKS_Beta-ketoAc_synthase_dom"/>
</dbReference>
<dbReference type="GO" id="GO:0004315">
    <property type="term" value="F:3-oxoacyl-[acyl-carrier-protein] synthase activity"/>
    <property type="evidence" value="ECO:0007669"/>
    <property type="project" value="InterPro"/>
</dbReference>
<dbReference type="InterPro" id="IPR016035">
    <property type="entry name" value="Acyl_Trfase/lysoPLipase"/>
</dbReference>
<feature type="active site" description="Proton donor; for dehydratase activity" evidence="10">
    <location>
        <position position="1066"/>
    </location>
</feature>
<feature type="compositionally biased region" description="Pro residues" evidence="12">
    <location>
        <begin position="1601"/>
        <end position="1610"/>
    </location>
</feature>
<protein>
    <submittedName>
        <fullName evidence="16">Acyl transferase domain-containing protein</fullName>
    </submittedName>
</protein>
<dbReference type="SUPFAM" id="SSF55048">
    <property type="entry name" value="Probable ACP-binding domain of malonyl-CoA ACP transacylase"/>
    <property type="match status" value="2"/>
</dbReference>
<comment type="cofactor">
    <cofactor evidence="1">
        <name>pantetheine 4'-phosphate</name>
        <dbReference type="ChEBI" id="CHEBI:47942"/>
    </cofactor>
</comment>
<gene>
    <name evidence="16" type="ORF">C8E97_4313</name>
</gene>
<dbReference type="InterPro" id="IPR032821">
    <property type="entry name" value="PKS_assoc"/>
</dbReference>
<dbReference type="SUPFAM" id="SSF47336">
    <property type="entry name" value="ACP-like"/>
    <property type="match status" value="2"/>
</dbReference>
<dbReference type="InterPro" id="IPR049900">
    <property type="entry name" value="PKS_mFAS_DH"/>
</dbReference>
<dbReference type="SMART" id="SM00825">
    <property type="entry name" value="PKS_KS"/>
    <property type="match status" value="2"/>
</dbReference>
<dbReference type="Pfam" id="PF00550">
    <property type="entry name" value="PP-binding"/>
    <property type="match status" value="2"/>
</dbReference>
<dbReference type="Pfam" id="PF02801">
    <property type="entry name" value="Ketoacyl-synt_C"/>
    <property type="match status" value="2"/>
</dbReference>
<feature type="region of interest" description="Disordered" evidence="12">
    <location>
        <begin position="1600"/>
        <end position="1626"/>
    </location>
</feature>
<accession>A0A495W1U7</accession>
<evidence type="ECO:0000259" key="15">
    <source>
        <dbReference type="PROSITE" id="PS52019"/>
    </source>
</evidence>
<evidence type="ECO:0000256" key="1">
    <source>
        <dbReference type="ARBA" id="ARBA00001957"/>
    </source>
</evidence>
<evidence type="ECO:0000256" key="4">
    <source>
        <dbReference type="ARBA" id="ARBA00022553"/>
    </source>
</evidence>
<sequence length="2603" mass="265129">MATEDELREYLRRATAELRETRRLLRAAREREPIAVIGMGCRFPGGAHGPDALWDLVAEGRDAVGPAPADRGWDVAGLPPVRGGFLADAAVFDAAFFGISPREAVAMDPQQRLLLEVAWEAVEHAGLAMPALKGSPTGVFAGVAAQGYGPRLDEAGPGTSGHVLTGTTTSVASGRIAYTFGFEGPAVTVDTACSSSLVALHWAAASLRRRECALALAGGAAVMANPGMFTEFARQGGLSPDGRCKSFGAGADGTGWAEGVGLVVLERLSDALRHGHRVLALVRGSAVNSDGASNGLTAPNGLAQQRVIRAALADAGLSAGDVDVVEGHGTGTVLGDPVEAAALQATYGQGRDRPLWLGSLKSNLGHAQAAAGIGGVIKLVQALRHGVVPRTLHAAERSPHVDWDAGAVTLATEAVPWPGAGRPRRAAVSSFGISGTNAHVVLEQAPEPDAPPARAAGPVPWVLSAKTPTAVRVHARRVLAAVEARPEVSAADVGAALARRAPLPHRVVLLGADRDRLLRDLRAVAEGGIAPSEAAPGDLAFVFPGQGAERAGMGQVLHRAFPVFARAFDEARAALGGSERYRHVAGGGTDAVQAGLFAVEVALARLLESWGVRPGFLIGHSVGELAAAHVAGVLSLADAAALVAARGRLMAALPAGGGMLAVAAAEHEVRGLSGDLGLDLAAVNGPTSVVLSGPLDDLAEAEAALAARGARTKRLPVAHAFHSRLVEPVLAEFAEVAAALTYAEPAVPLVSAVTGELDEDFGAAYWVRQVREPVRFADAVATAHRAGATRFAEVGPGAVLTPLVVDAVGGHVAAVALGRADDEDAALLRGVGELFASGAAVDWPRVVPAGAPVELPTYPFERVRHWLPAPRRADPVAAGLTGAGHAVLRAATGLPGGGRLLAGRLDVAEQPWLADHVVGGETVVPGAAVVDLVAHAAGAGPIGELTLHAPLVLPESGAAVQVVLSGPGEDGARSVVVRSRGDDGWTEHATGTVLAGPAEPTGGTPWPEDAEPVDTGHVYDRLAGLGFAHGPAFRALTAVRRRDGEVFAEVALPDVGPVAVHPVLLDAMAQAAALAGLGDGPLLPFSFSDVRWAGGSPGSARIRVTRRAGDAVSLRAEDAAGRPLLEVGSLVLRPPVATSLSRVRWTPVAPAEAHPVRWADRLPDTGAAPDWVVHRVPPGEPEAVTTGVVEVLRGWLADERTGHAKLVVVTDGTPSSAAVRGLVRSAQAEHPGRFALLDPGDAEVADVLPALAASGAPEAAVREGRLAVPGLVRAAPGPAAVLRGPVLITGGTGGLGALVARHLVHRHGVRDLLLLSRRGPAAATALVAELTAAGARAEALACDVGDRDALAAALRGREVRSVVHAAGAAGDDLLEALTPRRVREVFAAKALGALHLHELLPDVEAFVLFSSAASVLGAPGQGAYAAANAFLDGLAEHRHALRLPALSLCWGPWEVGMTTALGAADRRRFARAGMLPFTAATGLAAFDGALGLPDPVVVPVRGTPRLPGPAPTAPPTGRTGPDAALALVREHAAAVLGHASAVAIGPDAAFADLGFDSLTGVELRNRLVAATGVRLPSTLVFDHPTPRALADRLTAGAAPAAPVPAAPVPAAPASDGPAPAAPVHAAPVPDVPAPAAPGVPAPDARAACAAEEDPVVIVGMGCRYPGGVTGPEALWDFVAEGRDAIGPPPADRGWPADHARAGGFLADAALFDAAFFGIGAHEALAMDPQQRLVLETAWETLENAGIPPRALRGSATGVFLGVMYHDYAPRLAAVPGLDGLVATGTAGSVASGRVAYALGFEGPAVTLDTACSSSLVALHWAVRSVRSGECSLALAGGVTVMATPGTFTEFARQGGLAADGRCKSFGAGADGTGWAEGVGLVLVERLSDARRLGHEVLAVVRGSAVNSDGASNGLTAPSGPAQQRVIREALADAGLSARDVDVVEGHGTGTALGDPIEIGALMETYGRDRPGEPLWLGSVKSNLGHTQAAAGVAGVIKAVQAMRHGLLPKTLHAAARSTGVDWDRGAVDVLREARPWPDTGRPRRAGVSSFGIGGTNAHVVLEQAPAPAATAPPPLAPPPFAWPVSGPDAGALRAQAGLLLDHLDARPGLAPADVGFTLATARTHWGSRAVVLGRDRGALLDGLAAVAEGEAAANVVSGTAGEGRIAFLFAGQGAQRARMGRGLAARFGVFADALAEVASTFELDRPLTAVLDDAEALADTRYAQPALFAVEVAMVRLLASWGVLPDVVLGHSLGELTAAHVAGVLSLPDACALVAARGALMAAAPGPGAMLAVRAGEAEVRGWLTPDVDLAAVNGPASVVVSGPRPGVEALADRLREGGVRTRWLRVAHAFHSRMMAPVLDGLAAEARKAVHREPLLPVVSAVAGAGELGPEHWARQVREPVRFADAVDAARAAGVTRFVEVGPDATLSALAAASAGADALLVPLCRPDRDEADSAFAALARLHAAGVDVDWAGACGGGGRVALPTYAFRRRRFWPDDPVPGRPDDSGGRATRDGARVQEPPDRRDPRWADVVRAQLAEALGHGDAAAVDMDRDFTELGFDSLAAVEFRNRIATITGLELSAGVVFDHPTPAALARYLAGALA</sequence>
<evidence type="ECO:0000256" key="7">
    <source>
        <dbReference type="ARBA" id="ARBA00023194"/>
    </source>
</evidence>
<feature type="domain" description="Carrier" evidence="13">
    <location>
        <begin position="2527"/>
        <end position="2602"/>
    </location>
</feature>
<dbReference type="InterPro" id="IPR036736">
    <property type="entry name" value="ACP-like_sf"/>
</dbReference>
<dbReference type="SUPFAM" id="SSF52151">
    <property type="entry name" value="FabD/lysophospholipase-like"/>
    <property type="match status" value="2"/>
</dbReference>
<evidence type="ECO:0000259" key="13">
    <source>
        <dbReference type="PROSITE" id="PS50075"/>
    </source>
</evidence>
<dbReference type="InterPro" id="IPR020806">
    <property type="entry name" value="PKS_PP-bd"/>
</dbReference>
<keyword evidence="17" id="KW-1185">Reference proteome</keyword>
<keyword evidence="6" id="KW-0677">Repeat</keyword>
<keyword evidence="8" id="KW-0511">Multifunctional enzyme</keyword>
<evidence type="ECO:0000256" key="5">
    <source>
        <dbReference type="ARBA" id="ARBA00022679"/>
    </source>
</evidence>
<dbReference type="SMART" id="SM01294">
    <property type="entry name" value="PKS_PP_betabranch"/>
    <property type="match status" value="2"/>
</dbReference>
<evidence type="ECO:0000256" key="10">
    <source>
        <dbReference type="PROSITE-ProRule" id="PRU01363"/>
    </source>
</evidence>
<dbReference type="PROSITE" id="PS00606">
    <property type="entry name" value="KS3_1"/>
    <property type="match status" value="2"/>
</dbReference>
<dbReference type="InterPro" id="IPR036291">
    <property type="entry name" value="NAD(P)-bd_dom_sf"/>
</dbReference>
<evidence type="ECO:0000313" key="16">
    <source>
        <dbReference type="EMBL" id="RKT55632.1"/>
    </source>
</evidence>
<proteinExistence type="predicted"/>
<dbReference type="InterPro" id="IPR001227">
    <property type="entry name" value="Ac_transferase_dom_sf"/>
</dbReference>
<dbReference type="InterPro" id="IPR015083">
    <property type="entry name" value="NorB/c/GfsB-D-like_docking"/>
</dbReference>
<dbReference type="InterPro" id="IPR013968">
    <property type="entry name" value="PKS_KR"/>
</dbReference>
<dbReference type="PROSITE" id="PS00012">
    <property type="entry name" value="PHOSPHOPANTETHEINE"/>
    <property type="match status" value="1"/>
</dbReference>
<dbReference type="Gene3D" id="3.40.50.720">
    <property type="entry name" value="NAD(P)-binding Rossmann-like Domain"/>
    <property type="match status" value="1"/>
</dbReference>
<name>A0A495W1U7_9PSEU</name>
<dbReference type="InterPro" id="IPR009081">
    <property type="entry name" value="PP-bd_ACP"/>
</dbReference>
<dbReference type="FunFam" id="1.10.1200.10:FF:000007">
    <property type="entry name" value="Probable polyketide synthase pks17"/>
    <property type="match status" value="1"/>
</dbReference>
<dbReference type="InterPro" id="IPR006162">
    <property type="entry name" value="Ppantetheine_attach_site"/>
</dbReference>
<comment type="pathway">
    <text evidence="2">Antibiotic biosynthesis.</text>
</comment>
<evidence type="ECO:0000256" key="9">
    <source>
        <dbReference type="ARBA" id="ARBA00023315"/>
    </source>
</evidence>
<dbReference type="SMART" id="SM00826">
    <property type="entry name" value="PKS_DH"/>
    <property type="match status" value="1"/>
</dbReference>
<feature type="domain" description="Ketosynthase family 3 (KS3)" evidence="14">
    <location>
        <begin position="31"/>
        <end position="444"/>
    </location>
</feature>
<dbReference type="Pfam" id="PF00698">
    <property type="entry name" value="Acyl_transf_1"/>
    <property type="match status" value="2"/>
</dbReference>
<dbReference type="PANTHER" id="PTHR43775:SF51">
    <property type="entry name" value="INACTIVE PHENOLPHTHIOCEROL SYNTHESIS POLYKETIDE SYNTHASE TYPE I PKS1-RELATED"/>
    <property type="match status" value="1"/>
</dbReference>
<evidence type="ECO:0000313" key="17">
    <source>
        <dbReference type="Proteomes" id="UP000282084"/>
    </source>
</evidence>
<dbReference type="InterPro" id="IPR014031">
    <property type="entry name" value="Ketoacyl_synth_C"/>
</dbReference>
<dbReference type="Pfam" id="PF16197">
    <property type="entry name" value="KAsynt_C_assoc"/>
    <property type="match status" value="2"/>
</dbReference>
<dbReference type="PROSITE" id="PS52004">
    <property type="entry name" value="KS3_2"/>
    <property type="match status" value="2"/>
</dbReference>
<dbReference type="SUPFAM" id="SSF53901">
    <property type="entry name" value="Thiolase-like"/>
    <property type="match status" value="2"/>
</dbReference>
<dbReference type="Proteomes" id="UP000282084">
    <property type="component" value="Unassembled WGS sequence"/>
</dbReference>
<dbReference type="InterPro" id="IPR042104">
    <property type="entry name" value="PKS_dehydratase_sf"/>
</dbReference>
<dbReference type="GO" id="GO:0006633">
    <property type="term" value="P:fatty acid biosynthetic process"/>
    <property type="evidence" value="ECO:0007669"/>
    <property type="project" value="InterPro"/>
</dbReference>
<dbReference type="Gene3D" id="3.40.47.10">
    <property type="match status" value="2"/>
</dbReference>
<dbReference type="PROSITE" id="PS50075">
    <property type="entry name" value="CARRIER"/>
    <property type="match status" value="2"/>
</dbReference>
<dbReference type="PANTHER" id="PTHR43775">
    <property type="entry name" value="FATTY ACID SYNTHASE"/>
    <property type="match status" value="1"/>
</dbReference>
<feature type="domain" description="Ketosynthase family 3 (KS3)" evidence="14">
    <location>
        <begin position="1652"/>
        <end position="2063"/>
    </location>
</feature>
<dbReference type="Pfam" id="PF14765">
    <property type="entry name" value="PS-DH"/>
    <property type="match status" value="1"/>
</dbReference>
<dbReference type="InterPro" id="IPR016036">
    <property type="entry name" value="Malonyl_transacylase_ACP-bd"/>
</dbReference>
<dbReference type="CDD" id="cd08956">
    <property type="entry name" value="KR_3_FAS_SDR_x"/>
    <property type="match status" value="1"/>
</dbReference>
<dbReference type="Pfam" id="PF21089">
    <property type="entry name" value="PKS_DH_N"/>
    <property type="match status" value="1"/>
</dbReference>
<evidence type="ECO:0000256" key="2">
    <source>
        <dbReference type="ARBA" id="ARBA00004792"/>
    </source>
</evidence>
<dbReference type="Pfam" id="PF08659">
    <property type="entry name" value="KR"/>
    <property type="match status" value="1"/>
</dbReference>
<feature type="domain" description="Carrier" evidence="13">
    <location>
        <begin position="1522"/>
        <end position="1597"/>
    </location>
</feature>
<feature type="region of interest" description="Disordered" evidence="12">
    <location>
        <begin position="2498"/>
        <end position="2527"/>
    </location>
</feature>
<keyword evidence="11" id="KW-0175">Coiled coil</keyword>
<evidence type="ECO:0000256" key="6">
    <source>
        <dbReference type="ARBA" id="ARBA00022737"/>
    </source>
</evidence>
<dbReference type="Gene3D" id="1.10.1200.10">
    <property type="entry name" value="ACP-like"/>
    <property type="match status" value="2"/>
</dbReference>
<evidence type="ECO:0000256" key="8">
    <source>
        <dbReference type="ARBA" id="ARBA00023268"/>
    </source>
</evidence>
<feature type="compositionally biased region" description="Basic and acidic residues" evidence="12">
    <location>
        <begin position="2503"/>
        <end position="2527"/>
    </location>
</feature>
<dbReference type="GO" id="GO:0033068">
    <property type="term" value="P:macrolide biosynthetic process"/>
    <property type="evidence" value="ECO:0007669"/>
    <property type="project" value="UniProtKB-ARBA"/>
</dbReference>
<keyword evidence="4" id="KW-0597">Phosphoprotein</keyword>
<feature type="region of interest" description="C-terminal hotdog fold" evidence="10">
    <location>
        <begin position="1010"/>
        <end position="1141"/>
    </location>
</feature>
<dbReference type="GO" id="GO:0004312">
    <property type="term" value="F:fatty acid synthase activity"/>
    <property type="evidence" value="ECO:0007669"/>
    <property type="project" value="TreeGrafter"/>
</dbReference>
<dbReference type="SMART" id="SM00827">
    <property type="entry name" value="PKS_AT"/>
    <property type="match status" value="2"/>
</dbReference>
<dbReference type="SMART" id="SM00822">
    <property type="entry name" value="PKS_KR"/>
    <property type="match status" value="1"/>
</dbReference>
<dbReference type="InterPro" id="IPR050091">
    <property type="entry name" value="PKS_NRPS_Biosynth_Enz"/>
</dbReference>
<dbReference type="Gene3D" id="3.40.366.10">
    <property type="entry name" value="Malonyl-Coenzyme A Acyl Carrier Protein, domain 2"/>
    <property type="match status" value="2"/>
</dbReference>
<dbReference type="Gene3D" id="3.10.129.110">
    <property type="entry name" value="Polyketide synthase dehydratase"/>
    <property type="match status" value="1"/>
</dbReference>
<evidence type="ECO:0000256" key="3">
    <source>
        <dbReference type="ARBA" id="ARBA00022450"/>
    </source>
</evidence>
<dbReference type="PROSITE" id="PS52019">
    <property type="entry name" value="PKS_MFAS_DH"/>
    <property type="match status" value="1"/>
</dbReference>